<dbReference type="SUPFAM" id="SSF47090">
    <property type="entry name" value="PGBD-like"/>
    <property type="match status" value="1"/>
</dbReference>
<evidence type="ECO:0000256" key="1">
    <source>
        <dbReference type="ARBA" id="ARBA00010646"/>
    </source>
</evidence>
<comment type="caution">
    <text evidence="3">The sequence shown here is derived from an EMBL/GenBank/DDBJ whole genome shotgun (WGS) entry which is preliminary data.</text>
</comment>
<dbReference type="InterPro" id="IPR002477">
    <property type="entry name" value="Peptidoglycan-bd-like"/>
</dbReference>
<dbReference type="InterPro" id="IPR036366">
    <property type="entry name" value="PGBDSf"/>
</dbReference>
<dbReference type="OrthoDB" id="9800780at2"/>
<dbReference type="GO" id="GO:0016998">
    <property type="term" value="P:cell wall macromolecule catabolic process"/>
    <property type="evidence" value="ECO:0007669"/>
    <property type="project" value="InterPro"/>
</dbReference>
<dbReference type="RefSeq" id="WP_106008457.1">
    <property type="nucleotide sequence ID" value="NZ_PVXP01000009.1"/>
</dbReference>
<keyword evidence="3" id="KW-0378">Hydrolase</keyword>
<dbReference type="Gene3D" id="1.10.101.10">
    <property type="entry name" value="PGBD-like superfamily/PGBD"/>
    <property type="match status" value="1"/>
</dbReference>
<dbReference type="Pfam" id="PF01471">
    <property type="entry name" value="PG_binding_1"/>
    <property type="match status" value="1"/>
</dbReference>
<dbReference type="GO" id="GO:0009253">
    <property type="term" value="P:peptidoglycan catabolic process"/>
    <property type="evidence" value="ECO:0007669"/>
    <property type="project" value="InterPro"/>
</dbReference>
<keyword evidence="4" id="KW-1185">Reference proteome</keyword>
<dbReference type="PANTHER" id="PTHR34135">
    <property type="entry name" value="LYSOZYME"/>
    <property type="match status" value="1"/>
</dbReference>
<dbReference type="PROSITE" id="PS51904">
    <property type="entry name" value="GLYCOSYL_HYDROL_F25_2"/>
    <property type="match status" value="1"/>
</dbReference>
<dbReference type="InterPro" id="IPR002053">
    <property type="entry name" value="Glyco_hydro_25"/>
</dbReference>
<name>A0A2T0BQ24_9CLOT</name>
<dbReference type="Pfam" id="PF01183">
    <property type="entry name" value="Glyco_hydro_25"/>
    <property type="match status" value="1"/>
</dbReference>
<dbReference type="SUPFAM" id="SSF51445">
    <property type="entry name" value="(Trans)glycosidases"/>
    <property type="match status" value="1"/>
</dbReference>
<feature type="domain" description="Peptidoglycan binding-like" evidence="2">
    <location>
        <begin position="256"/>
        <end position="308"/>
    </location>
</feature>
<dbReference type="InterPro" id="IPR017853">
    <property type="entry name" value="GH"/>
</dbReference>
<dbReference type="EMBL" id="PVXP01000009">
    <property type="protein sequence ID" value="PRR85942.1"/>
    <property type="molecule type" value="Genomic_DNA"/>
</dbReference>
<evidence type="ECO:0000313" key="3">
    <source>
        <dbReference type="EMBL" id="PRR85942.1"/>
    </source>
</evidence>
<sequence length="313" mass="35223">MLKGIDINSNNWVSDWQKVKDSGIQVVINKATEGTYYTDKYLSYRRDICKQLGILFGVYHFAGHQDVSSEVNAFIGYISGMVFDTIHWLDIEQPPEGYSWKWDKQTAINFVNQFVSLFVSRTGKGIGIYTNKWFYENYLKSNIDPNIKLWIAEYGVDSNPYANTSWQYSATGSVPGINGNVDLDLFTDDILAGAEGSTPPSPSVDKLKEQIEALQYNLNIDYNAGLVVDGVAGSATMAALKGIQNIIIKGHKSHVVLWIQQKLVMYGYLKAGTYTEMVYDEPTFQAVTNLQKAWGRPTDGILRIETWSIFLTN</sequence>
<dbReference type="GO" id="GO:0016052">
    <property type="term" value="P:carbohydrate catabolic process"/>
    <property type="evidence" value="ECO:0007669"/>
    <property type="project" value="TreeGrafter"/>
</dbReference>
<reference evidence="3 4" key="1">
    <citation type="submission" date="2018-03" db="EMBL/GenBank/DDBJ databases">
        <title>Genome sequence of Clostridium luticellarii DSM 29923.</title>
        <authorList>
            <person name="Poehlein A."/>
            <person name="Daniel R."/>
        </authorList>
    </citation>
    <scope>NUCLEOTIDE SEQUENCE [LARGE SCALE GENOMIC DNA]</scope>
    <source>
        <strain evidence="3 4">DSM 29923</strain>
    </source>
</reference>
<dbReference type="EC" id="3.2.1.17" evidence="3"/>
<protein>
    <submittedName>
        <fullName evidence="3">Autolytic lysozyme</fullName>
        <ecNumber evidence="3">3.2.1.17</ecNumber>
    </submittedName>
</protein>
<comment type="similarity">
    <text evidence="1">Belongs to the glycosyl hydrolase 25 family.</text>
</comment>
<dbReference type="PANTHER" id="PTHR34135:SF2">
    <property type="entry name" value="LYSOZYME"/>
    <property type="match status" value="1"/>
</dbReference>
<evidence type="ECO:0000313" key="4">
    <source>
        <dbReference type="Proteomes" id="UP000237798"/>
    </source>
</evidence>
<dbReference type="InterPro" id="IPR036365">
    <property type="entry name" value="PGBD-like_sf"/>
</dbReference>
<gene>
    <name evidence="3" type="primary">lyc_3</name>
    <name evidence="3" type="ORF">CLLU_09700</name>
</gene>
<dbReference type="Gene3D" id="3.20.20.80">
    <property type="entry name" value="Glycosidases"/>
    <property type="match status" value="1"/>
</dbReference>
<organism evidence="3 4">
    <name type="scientific">Clostridium luticellarii</name>
    <dbReference type="NCBI Taxonomy" id="1691940"/>
    <lineage>
        <taxon>Bacteria</taxon>
        <taxon>Bacillati</taxon>
        <taxon>Bacillota</taxon>
        <taxon>Clostridia</taxon>
        <taxon>Eubacteriales</taxon>
        <taxon>Clostridiaceae</taxon>
        <taxon>Clostridium</taxon>
    </lineage>
</organism>
<dbReference type="GO" id="GO:0003796">
    <property type="term" value="F:lysozyme activity"/>
    <property type="evidence" value="ECO:0007669"/>
    <property type="project" value="UniProtKB-EC"/>
</dbReference>
<dbReference type="Proteomes" id="UP000237798">
    <property type="component" value="Unassembled WGS sequence"/>
</dbReference>
<accession>A0A2T0BQ24</accession>
<proteinExistence type="inferred from homology"/>
<evidence type="ECO:0000259" key="2">
    <source>
        <dbReference type="Pfam" id="PF01471"/>
    </source>
</evidence>
<dbReference type="AlphaFoldDB" id="A0A2T0BQ24"/>
<keyword evidence="3" id="KW-0326">Glycosidase</keyword>